<dbReference type="AlphaFoldDB" id="A0A7J7G325"/>
<dbReference type="Proteomes" id="UP000593564">
    <property type="component" value="Unassembled WGS sequence"/>
</dbReference>
<evidence type="ECO:0000313" key="1">
    <source>
        <dbReference type="EMBL" id="KAF5933714.1"/>
    </source>
</evidence>
<reference evidence="2" key="1">
    <citation type="journal article" date="2020" name="Nat. Commun.">
        <title>Genome assembly of wild tea tree DASZ reveals pedigree and selection history of tea varieties.</title>
        <authorList>
            <person name="Zhang W."/>
            <person name="Zhang Y."/>
            <person name="Qiu H."/>
            <person name="Guo Y."/>
            <person name="Wan H."/>
            <person name="Zhang X."/>
            <person name="Scossa F."/>
            <person name="Alseekh S."/>
            <person name="Zhang Q."/>
            <person name="Wang P."/>
            <person name="Xu L."/>
            <person name="Schmidt M.H."/>
            <person name="Jia X."/>
            <person name="Li D."/>
            <person name="Zhu A."/>
            <person name="Guo F."/>
            <person name="Chen W."/>
            <person name="Ni D."/>
            <person name="Usadel B."/>
            <person name="Fernie A.R."/>
            <person name="Wen W."/>
        </authorList>
    </citation>
    <scope>NUCLEOTIDE SEQUENCE [LARGE SCALE GENOMIC DNA]</scope>
    <source>
        <strain evidence="2">cv. G240</strain>
    </source>
</reference>
<reference evidence="1 2" key="2">
    <citation type="submission" date="2020-07" db="EMBL/GenBank/DDBJ databases">
        <title>Genome assembly of wild tea tree DASZ reveals pedigree and selection history of tea varieties.</title>
        <authorList>
            <person name="Zhang W."/>
        </authorList>
    </citation>
    <scope>NUCLEOTIDE SEQUENCE [LARGE SCALE GENOMIC DNA]</scope>
    <source>
        <strain evidence="2">cv. G240</strain>
        <tissue evidence="1">Leaf</tissue>
    </source>
</reference>
<comment type="caution">
    <text evidence="1">The sequence shown here is derived from an EMBL/GenBank/DDBJ whole genome shotgun (WGS) entry which is preliminary data.</text>
</comment>
<sequence length="68" mass="7718">MKEAHITTLTFTNSSKSVKSGYASLNKHSFLIFHTNHITARGIVFQISFTFFFMFIPDNQCNNASTEP</sequence>
<evidence type="ECO:0000313" key="2">
    <source>
        <dbReference type="Proteomes" id="UP000593564"/>
    </source>
</evidence>
<gene>
    <name evidence="1" type="ORF">HYC85_029885</name>
</gene>
<protein>
    <submittedName>
        <fullName evidence="1">Uncharacterized protein</fullName>
    </submittedName>
</protein>
<proteinExistence type="predicted"/>
<organism evidence="1 2">
    <name type="scientific">Camellia sinensis</name>
    <name type="common">Tea plant</name>
    <name type="synonym">Thea sinensis</name>
    <dbReference type="NCBI Taxonomy" id="4442"/>
    <lineage>
        <taxon>Eukaryota</taxon>
        <taxon>Viridiplantae</taxon>
        <taxon>Streptophyta</taxon>
        <taxon>Embryophyta</taxon>
        <taxon>Tracheophyta</taxon>
        <taxon>Spermatophyta</taxon>
        <taxon>Magnoliopsida</taxon>
        <taxon>eudicotyledons</taxon>
        <taxon>Gunneridae</taxon>
        <taxon>Pentapetalae</taxon>
        <taxon>asterids</taxon>
        <taxon>Ericales</taxon>
        <taxon>Theaceae</taxon>
        <taxon>Camellia</taxon>
    </lineage>
</organism>
<accession>A0A7J7G325</accession>
<keyword evidence="2" id="KW-1185">Reference proteome</keyword>
<dbReference type="EMBL" id="JACBKZ010000014">
    <property type="protein sequence ID" value="KAF5933714.1"/>
    <property type="molecule type" value="Genomic_DNA"/>
</dbReference>
<name>A0A7J7G325_CAMSI</name>